<sequence>MDVDTEEADYIQRHRLPPKPRPEDWLLEWDVIERSPLGLASNRAVHVAVQQFLVEVAKQLGLGSYVRATAHVLYMRYYLYSDHIVPVTRAELEPGSGRGTSEWTAPAAVPFDPYQMASAAVFLAAKVEECPCSLSKVIYLSVKTRTRNSRTHPGGLEVYEGTERFVEEKQQLLFAERALLRATHFDLRMDHAYRYLGAVRDLLQRSDCIGECPASWWERVYARAWAAVTKSFGTVGCLHFRGRDLAAAAMALEAVDTAAPERVDEAGLEALERWAGWEVLGRHEHPDVKRHPYQILSLEHVPLCDYGLGISREEAIEAIRRGVIRRVYEQHT</sequence>
<dbReference type="InterPro" id="IPR043198">
    <property type="entry name" value="Cyclin/Ssn8"/>
</dbReference>
<feature type="domain" description="Cyclin-like" evidence="1">
    <location>
        <begin position="51"/>
        <end position="181"/>
    </location>
</feature>
<dbReference type="InterPro" id="IPR013763">
    <property type="entry name" value="Cyclin-like_dom"/>
</dbReference>
<dbReference type="Gene3D" id="1.10.472.10">
    <property type="entry name" value="Cyclin-like"/>
    <property type="match status" value="1"/>
</dbReference>
<dbReference type="OrthoDB" id="10264655at2759"/>
<name>M1V5U5_CYAM1</name>
<dbReference type="HOGENOM" id="CLU_837734_0_0_1"/>
<dbReference type="eggNOG" id="KOG0834">
    <property type="taxonomic scope" value="Eukaryota"/>
</dbReference>
<evidence type="ECO:0000313" key="3">
    <source>
        <dbReference type="Proteomes" id="UP000007014"/>
    </source>
</evidence>
<reference evidence="2 3" key="1">
    <citation type="journal article" date="2004" name="Nature">
        <title>Genome sequence of the ultrasmall unicellular red alga Cyanidioschyzon merolae 10D.</title>
        <authorList>
            <person name="Matsuzaki M."/>
            <person name="Misumi O."/>
            <person name="Shin-i T."/>
            <person name="Maruyama S."/>
            <person name="Takahara M."/>
            <person name="Miyagishima S."/>
            <person name="Mori T."/>
            <person name="Nishida K."/>
            <person name="Yagisawa F."/>
            <person name="Nishida K."/>
            <person name="Yoshida Y."/>
            <person name="Nishimura Y."/>
            <person name="Nakao S."/>
            <person name="Kobayashi T."/>
            <person name="Momoyama Y."/>
            <person name="Higashiyama T."/>
            <person name="Minoda A."/>
            <person name="Sano M."/>
            <person name="Nomoto H."/>
            <person name="Oishi K."/>
            <person name="Hayashi H."/>
            <person name="Ohta F."/>
            <person name="Nishizaka S."/>
            <person name="Haga S."/>
            <person name="Miura S."/>
            <person name="Morishita T."/>
            <person name="Kabeya Y."/>
            <person name="Terasawa K."/>
            <person name="Suzuki Y."/>
            <person name="Ishii Y."/>
            <person name="Asakawa S."/>
            <person name="Takano H."/>
            <person name="Ohta N."/>
            <person name="Kuroiwa H."/>
            <person name="Tanaka K."/>
            <person name="Shimizu N."/>
            <person name="Sugano S."/>
            <person name="Sato N."/>
            <person name="Nozaki H."/>
            <person name="Ogasawara N."/>
            <person name="Kohara Y."/>
            <person name="Kuroiwa T."/>
        </authorList>
    </citation>
    <scope>NUCLEOTIDE SEQUENCE [LARGE SCALE GENOMIC DNA]</scope>
    <source>
        <strain evidence="2 3">10D</strain>
    </source>
</reference>
<evidence type="ECO:0000259" key="1">
    <source>
        <dbReference type="SMART" id="SM00385"/>
    </source>
</evidence>
<dbReference type="Gramene" id="CMN175CT">
    <property type="protein sequence ID" value="CMN175CT"/>
    <property type="gene ID" value="CMN175C"/>
</dbReference>
<dbReference type="GO" id="GO:0016538">
    <property type="term" value="F:cyclin-dependent protein serine/threonine kinase regulator activity"/>
    <property type="evidence" value="ECO:0007669"/>
    <property type="project" value="InterPro"/>
</dbReference>
<reference evidence="2 3" key="2">
    <citation type="journal article" date="2007" name="BMC Biol.">
        <title>A 100%-complete sequence reveals unusually simple genomic features in the hot-spring red alga Cyanidioschyzon merolae.</title>
        <authorList>
            <person name="Nozaki H."/>
            <person name="Takano H."/>
            <person name="Misumi O."/>
            <person name="Terasawa K."/>
            <person name="Matsuzaki M."/>
            <person name="Maruyama S."/>
            <person name="Nishida K."/>
            <person name="Yagisawa F."/>
            <person name="Yoshida Y."/>
            <person name="Fujiwara T."/>
            <person name="Takio S."/>
            <person name="Tamura K."/>
            <person name="Chung S.J."/>
            <person name="Nakamura S."/>
            <person name="Kuroiwa H."/>
            <person name="Tanaka K."/>
            <person name="Sato N."/>
            <person name="Kuroiwa T."/>
        </authorList>
    </citation>
    <scope>NUCLEOTIDE SEQUENCE [LARGE SCALE GENOMIC DNA]</scope>
    <source>
        <strain evidence="2 3">10D</strain>
    </source>
</reference>
<dbReference type="InterPro" id="IPR036915">
    <property type="entry name" value="Cyclin-like_sf"/>
</dbReference>
<accession>M1V5U5</accession>
<dbReference type="PANTHER" id="PTHR10026">
    <property type="entry name" value="CYCLIN"/>
    <property type="match status" value="1"/>
</dbReference>
<gene>
    <name evidence="2" type="ORF">CYME_CMN175C</name>
</gene>
<proteinExistence type="predicted"/>
<dbReference type="GO" id="GO:0006357">
    <property type="term" value="P:regulation of transcription by RNA polymerase II"/>
    <property type="evidence" value="ECO:0007669"/>
    <property type="project" value="InterPro"/>
</dbReference>
<dbReference type="SMART" id="SM00385">
    <property type="entry name" value="CYCLIN"/>
    <property type="match status" value="1"/>
</dbReference>
<dbReference type="GeneID" id="16995415"/>
<dbReference type="STRING" id="280699.M1V5U5"/>
<keyword evidence="3" id="KW-1185">Reference proteome</keyword>
<dbReference type="EMBL" id="AP006496">
    <property type="protein sequence ID" value="BAM81280.1"/>
    <property type="molecule type" value="Genomic_DNA"/>
</dbReference>
<dbReference type="AlphaFoldDB" id="M1V5U5"/>
<dbReference type="SUPFAM" id="SSF47954">
    <property type="entry name" value="Cyclin-like"/>
    <property type="match status" value="1"/>
</dbReference>
<evidence type="ECO:0000313" key="2">
    <source>
        <dbReference type="EMBL" id="BAM81280.1"/>
    </source>
</evidence>
<protein>
    <submittedName>
        <fullName evidence="2">Similar to cyclin C</fullName>
    </submittedName>
</protein>
<dbReference type="RefSeq" id="XP_005537316.1">
    <property type="nucleotide sequence ID" value="XM_005537259.1"/>
</dbReference>
<dbReference type="KEGG" id="cme:CYME_CMN175C"/>
<organism evidence="2 3">
    <name type="scientific">Cyanidioschyzon merolae (strain NIES-3377 / 10D)</name>
    <name type="common">Unicellular red alga</name>
    <dbReference type="NCBI Taxonomy" id="280699"/>
    <lineage>
        <taxon>Eukaryota</taxon>
        <taxon>Rhodophyta</taxon>
        <taxon>Bangiophyceae</taxon>
        <taxon>Cyanidiales</taxon>
        <taxon>Cyanidiaceae</taxon>
        <taxon>Cyanidioschyzon</taxon>
    </lineage>
</organism>
<dbReference type="Proteomes" id="UP000007014">
    <property type="component" value="Chromosome 14"/>
</dbReference>